<dbReference type="InterPro" id="IPR036388">
    <property type="entry name" value="WH-like_DNA-bd_sf"/>
</dbReference>
<dbReference type="InterPro" id="IPR047640">
    <property type="entry name" value="RpiR-like"/>
</dbReference>
<evidence type="ECO:0000256" key="1">
    <source>
        <dbReference type="ARBA" id="ARBA00023015"/>
    </source>
</evidence>
<evidence type="ECO:0000256" key="3">
    <source>
        <dbReference type="ARBA" id="ARBA00023163"/>
    </source>
</evidence>
<feature type="domain" description="SIS" evidence="5">
    <location>
        <begin position="140"/>
        <end position="280"/>
    </location>
</feature>
<dbReference type="Pfam" id="PF01380">
    <property type="entry name" value="SIS"/>
    <property type="match status" value="1"/>
</dbReference>
<dbReference type="Gene3D" id="3.40.50.10490">
    <property type="entry name" value="Glucose-6-phosphate isomerase like protein, domain 1"/>
    <property type="match status" value="1"/>
</dbReference>
<dbReference type="EMBL" id="BAABBW010000003">
    <property type="protein sequence ID" value="GAA4174259.1"/>
    <property type="molecule type" value="Genomic_DNA"/>
</dbReference>
<dbReference type="SUPFAM" id="SSF53697">
    <property type="entry name" value="SIS domain"/>
    <property type="match status" value="1"/>
</dbReference>
<dbReference type="CDD" id="cd05013">
    <property type="entry name" value="SIS_RpiR"/>
    <property type="match status" value="1"/>
</dbReference>
<sequence length="314" mass="32396">MTETAAPSKHSTDGFGVSSRIQAALPEMSAAMAKIGALLLENPAAPLELSITELAQQAGTSPATVTRFCRLIGYAGYPPLRVGAAADLGRSSAETWQSDIGRAFDPADSVVEVLNALVSSHTSALQTTAARLDREAAERAAAAIARSDHVDIYGIGGSAVLAAELQARLYRIGLNAHMWSEVHEGLTSAAIQGPGTVAIGISNTGRTGETLEMLSLARSTGALAVAITGNPDSPLASVADYHLTAFAADAYLQPDDLSAKHAQLLAIDLLYLLVAQQDFSRTTAKLAASAAAVAPHRRSLRGSGRTAAKGRTAS</sequence>
<evidence type="ECO:0000259" key="5">
    <source>
        <dbReference type="PROSITE" id="PS51464"/>
    </source>
</evidence>
<keyword evidence="1" id="KW-0805">Transcription regulation</keyword>
<evidence type="ECO:0000313" key="7">
    <source>
        <dbReference type="Proteomes" id="UP001501079"/>
    </source>
</evidence>
<gene>
    <name evidence="6" type="ORF">GCM10022287_17840</name>
</gene>
<dbReference type="Pfam" id="PF01418">
    <property type="entry name" value="HTH_6"/>
    <property type="match status" value="1"/>
</dbReference>
<evidence type="ECO:0000256" key="2">
    <source>
        <dbReference type="ARBA" id="ARBA00023125"/>
    </source>
</evidence>
<dbReference type="Gene3D" id="1.10.10.10">
    <property type="entry name" value="Winged helix-like DNA-binding domain superfamily/Winged helix DNA-binding domain"/>
    <property type="match status" value="1"/>
</dbReference>
<dbReference type="SUPFAM" id="SSF46689">
    <property type="entry name" value="Homeodomain-like"/>
    <property type="match status" value="1"/>
</dbReference>
<dbReference type="RefSeq" id="WP_344753540.1">
    <property type="nucleotide sequence ID" value="NZ_BAABBW010000003.1"/>
</dbReference>
<dbReference type="PANTHER" id="PTHR30514:SF1">
    <property type="entry name" value="HTH-TYPE TRANSCRIPTIONAL REGULATOR HEXR-RELATED"/>
    <property type="match status" value="1"/>
</dbReference>
<dbReference type="InterPro" id="IPR035472">
    <property type="entry name" value="RpiR-like_SIS"/>
</dbReference>
<reference evidence="7" key="1">
    <citation type="journal article" date="2019" name="Int. J. Syst. Evol. Microbiol.">
        <title>The Global Catalogue of Microorganisms (GCM) 10K type strain sequencing project: providing services to taxonomists for standard genome sequencing and annotation.</title>
        <authorList>
            <consortium name="The Broad Institute Genomics Platform"/>
            <consortium name="The Broad Institute Genome Sequencing Center for Infectious Disease"/>
            <person name="Wu L."/>
            <person name="Ma J."/>
        </authorList>
    </citation>
    <scope>NUCLEOTIDE SEQUENCE [LARGE SCALE GENOMIC DNA]</scope>
    <source>
        <strain evidence="7">JCM 17591</strain>
    </source>
</reference>
<dbReference type="Proteomes" id="UP001501079">
    <property type="component" value="Unassembled WGS sequence"/>
</dbReference>
<dbReference type="InterPro" id="IPR001347">
    <property type="entry name" value="SIS_dom"/>
</dbReference>
<accession>A0ABP7ZZT2</accession>
<dbReference type="PANTHER" id="PTHR30514">
    <property type="entry name" value="GLUCOKINASE"/>
    <property type="match status" value="1"/>
</dbReference>
<feature type="domain" description="HTH rpiR-type" evidence="4">
    <location>
        <begin position="15"/>
        <end position="91"/>
    </location>
</feature>
<evidence type="ECO:0000313" key="6">
    <source>
        <dbReference type="EMBL" id="GAA4174259.1"/>
    </source>
</evidence>
<proteinExistence type="predicted"/>
<name>A0ABP7ZZT2_9MICO</name>
<dbReference type="InterPro" id="IPR046348">
    <property type="entry name" value="SIS_dom_sf"/>
</dbReference>
<dbReference type="InterPro" id="IPR009057">
    <property type="entry name" value="Homeodomain-like_sf"/>
</dbReference>
<dbReference type="PROSITE" id="PS51071">
    <property type="entry name" value="HTH_RPIR"/>
    <property type="match status" value="1"/>
</dbReference>
<keyword evidence="7" id="KW-1185">Reference proteome</keyword>
<keyword evidence="3" id="KW-0804">Transcription</keyword>
<comment type="caution">
    <text evidence="6">The sequence shown here is derived from an EMBL/GenBank/DDBJ whole genome shotgun (WGS) entry which is preliminary data.</text>
</comment>
<evidence type="ECO:0000259" key="4">
    <source>
        <dbReference type="PROSITE" id="PS51071"/>
    </source>
</evidence>
<protein>
    <submittedName>
        <fullName evidence="6">MurR/RpiR family transcriptional regulator</fullName>
    </submittedName>
</protein>
<dbReference type="InterPro" id="IPR000281">
    <property type="entry name" value="HTH_RpiR"/>
</dbReference>
<keyword evidence="2" id="KW-0238">DNA-binding</keyword>
<dbReference type="PROSITE" id="PS51464">
    <property type="entry name" value="SIS"/>
    <property type="match status" value="1"/>
</dbReference>
<organism evidence="6 7">
    <name type="scientific">Gryllotalpicola koreensis</name>
    <dbReference type="NCBI Taxonomy" id="993086"/>
    <lineage>
        <taxon>Bacteria</taxon>
        <taxon>Bacillati</taxon>
        <taxon>Actinomycetota</taxon>
        <taxon>Actinomycetes</taxon>
        <taxon>Micrococcales</taxon>
        <taxon>Microbacteriaceae</taxon>
        <taxon>Gryllotalpicola</taxon>
    </lineage>
</organism>